<evidence type="ECO:0000256" key="6">
    <source>
        <dbReference type="ARBA" id="ARBA00022989"/>
    </source>
</evidence>
<evidence type="ECO:0000256" key="8">
    <source>
        <dbReference type="ARBA" id="ARBA00023136"/>
    </source>
</evidence>
<evidence type="ECO:0000256" key="2">
    <source>
        <dbReference type="ARBA" id="ARBA00022516"/>
    </source>
</evidence>
<keyword evidence="7 10" id="KW-0443">Lipid metabolism</keyword>
<evidence type="ECO:0000313" key="13">
    <source>
        <dbReference type="Proteomes" id="UP000799536"/>
    </source>
</evidence>
<keyword evidence="2 10" id="KW-0444">Lipid biosynthesis</keyword>
<reference evidence="12" key="1">
    <citation type="journal article" date="2020" name="Stud. Mycol.">
        <title>101 Dothideomycetes genomes: a test case for predicting lifestyles and emergence of pathogens.</title>
        <authorList>
            <person name="Haridas S."/>
            <person name="Albert R."/>
            <person name="Binder M."/>
            <person name="Bloem J."/>
            <person name="Labutti K."/>
            <person name="Salamov A."/>
            <person name="Andreopoulos B."/>
            <person name="Baker S."/>
            <person name="Barry K."/>
            <person name="Bills G."/>
            <person name="Bluhm B."/>
            <person name="Cannon C."/>
            <person name="Castanera R."/>
            <person name="Culley D."/>
            <person name="Daum C."/>
            <person name="Ezra D."/>
            <person name="Gonzalez J."/>
            <person name="Henrissat B."/>
            <person name="Kuo A."/>
            <person name="Liang C."/>
            <person name="Lipzen A."/>
            <person name="Lutzoni F."/>
            <person name="Magnuson J."/>
            <person name="Mondo S."/>
            <person name="Nolan M."/>
            <person name="Ohm R."/>
            <person name="Pangilinan J."/>
            <person name="Park H.-J."/>
            <person name="Ramirez L."/>
            <person name="Alfaro M."/>
            <person name="Sun H."/>
            <person name="Tritt A."/>
            <person name="Yoshinaga Y."/>
            <person name="Zwiers L.-H."/>
            <person name="Turgeon B."/>
            <person name="Goodwin S."/>
            <person name="Spatafora J."/>
            <person name="Crous P."/>
            <person name="Grigoriev I."/>
        </authorList>
    </citation>
    <scope>NUCLEOTIDE SEQUENCE</scope>
    <source>
        <strain evidence="12">ATCC 74209</strain>
    </source>
</reference>
<proteinExistence type="inferred from homology"/>
<protein>
    <recommendedName>
        <fullName evidence="10">Elongation of fatty acids protein</fullName>
        <ecNumber evidence="10">2.3.1.-</ecNumber>
    </recommendedName>
</protein>
<dbReference type="EMBL" id="ML994311">
    <property type="protein sequence ID" value="KAF2196867.1"/>
    <property type="molecule type" value="Genomic_DNA"/>
</dbReference>
<evidence type="ECO:0000256" key="11">
    <source>
        <dbReference type="SAM" id="MobiDB-lite"/>
    </source>
</evidence>
<evidence type="ECO:0000256" key="7">
    <source>
        <dbReference type="ARBA" id="ARBA00023098"/>
    </source>
</evidence>
<keyword evidence="3 10" id="KW-0808">Transferase</keyword>
<dbReference type="GO" id="GO:0042761">
    <property type="term" value="P:very long-chain fatty acid biosynthetic process"/>
    <property type="evidence" value="ECO:0007669"/>
    <property type="project" value="TreeGrafter"/>
</dbReference>
<keyword evidence="13" id="KW-1185">Reference proteome</keyword>
<dbReference type="GO" id="GO:0034626">
    <property type="term" value="P:fatty acid elongation, polyunsaturated fatty acid"/>
    <property type="evidence" value="ECO:0007669"/>
    <property type="project" value="TreeGrafter"/>
</dbReference>
<comment type="catalytic activity">
    <reaction evidence="10">
        <text>an acyl-CoA + malonyl-CoA + H(+) = a 3-oxoacyl-CoA + CO2 + CoA</text>
        <dbReference type="Rhea" id="RHEA:50252"/>
        <dbReference type="ChEBI" id="CHEBI:15378"/>
        <dbReference type="ChEBI" id="CHEBI:16526"/>
        <dbReference type="ChEBI" id="CHEBI:57287"/>
        <dbReference type="ChEBI" id="CHEBI:57384"/>
        <dbReference type="ChEBI" id="CHEBI:58342"/>
        <dbReference type="ChEBI" id="CHEBI:90726"/>
    </reaction>
    <physiologicalReaction direction="left-to-right" evidence="10">
        <dbReference type="Rhea" id="RHEA:50253"/>
    </physiologicalReaction>
</comment>
<dbReference type="AlphaFoldDB" id="A0A9P4MND4"/>
<feature type="region of interest" description="Disordered" evidence="11">
    <location>
        <begin position="435"/>
        <end position="455"/>
    </location>
</feature>
<keyword evidence="9 10" id="KW-0275">Fatty acid biosynthesis</keyword>
<keyword evidence="4 10" id="KW-0812">Transmembrane</keyword>
<keyword evidence="6 10" id="KW-1133">Transmembrane helix</keyword>
<evidence type="ECO:0000256" key="10">
    <source>
        <dbReference type="RuleBase" id="RU361115"/>
    </source>
</evidence>
<dbReference type="InterPro" id="IPR002076">
    <property type="entry name" value="ELO_fam"/>
</dbReference>
<dbReference type="GO" id="GO:0034625">
    <property type="term" value="P:fatty acid elongation, monounsaturated fatty acid"/>
    <property type="evidence" value="ECO:0007669"/>
    <property type="project" value="TreeGrafter"/>
</dbReference>
<dbReference type="OrthoDB" id="10259681at2759"/>
<feature type="transmembrane region" description="Helical" evidence="10">
    <location>
        <begin position="188"/>
        <end position="208"/>
    </location>
</feature>
<dbReference type="PANTHER" id="PTHR11157">
    <property type="entry name" value="FATTY ACID ACYL TRANSFERASE-RELATED"/>
    <property type="match status" value="1"/>
</dbReference>
<dbReference type="GO" id="GO:0005789">
    <property type="term" value="C:endoplasmic reticulum membrane"/>
    <property type="evidence" value="ECO:0007669"/>
    <property type="project" value="TreeGrafter"/>
</dbReference>
<comment type="similarity">
    <text evidence="10">Belongs to the ELO family.</text>
</comment>
<dbReference type="PANTHER" id="PTHR11157:SF169">
    <property type="entry name" value="ELONGATION OF FATTY ACIDS PROTEIN"/>
    <property type="match status" value="1"/>
</dbReference>
<sequence length="621" mass="68359">MSGPSLHPGLPPRSLFKFPPAPDPSPIPPPFETPSFQTPFPIPEKLFTAALQPSVPLTIAIVYATTVTLTNAYNRRNGNQPWRISKTRMFKAFVILHNVFLAVYSAATCVAMFRALKRTFPNPGETNALVGTVDALCKIHGPRGLGDAVTYNTTTHIWETKNPAIHLGADNRPDTTDVGRMWNEGLAFWGWFFYLSKFYEVLDTLIILAKGKRSTTLQTYHHAGAMLCMWAGMRYMSGPIWIFCQVNSGIHAMMYTYYTLSALGYRVPQWIKRTLTTLQITQFILGGSFAAIHLFLSYTLPVSVPYETSEIVHTTTSTVASLLPTGTSSVLASATGGAAAALKKLVYRAAGEEGLAENVDDTFAGDYAHADVHEPQQVIVKQAVKKVVYRTHYQEVNCLDTTGQSFAVWVNLVYLLPLTLLFMRFFVKSYLRRSSPSAKHPTRNRRLSKAGQDAAHGVNKEIESFGKAAEDTINATFKAAQRAANVDVNSVNPNFADKQQKVVDSFNRKVSASLEKAHLTGNDIKSEAKKDAGKVMSKASTPQGKKETGKAKNSSSNNRKAVRGEEPERVVAETKIEPLEDQKIKTENTKPKNAESEGLSTTDPHDAGIAYADMVKKDNES</sequence>
<gene>
    <name evidence="12" type="ORF">GQ43DRAFT_435640</name>
</gene>
<feature type="transmembrane region" description="Helical" evidence="10">
    <location>
        <begin position="280"/>
        <end position="300"/>
    </location>
</feature>
<comment type="subcellular location">
    <subcellularLocation>
        <location evidence="1">Membrane</location>
        <topology evidence="1">Multi-pass membrane protein</topology>
    </subcellularLocation>
</comment>
<feature type="transmembrane region" description="Helical" evidence="10">
    <location>
        <begin position="249"/>
        <end position="268"/>
    </location>
</feature>
<dbReference type="EC" id="2.3.1.-" evidence="10"/>
<keyword evidence="5 10" id="KW-0276">Fatty acid metabolism</keyword>
<feature type="transmembrane region" description="Helical" evidence="10">
    <location>
        <begin position="94"/>
        <end position="116"/>
    </location>
</feature>
<comment type="caution">
    <text evidence="12">The sequence shown here is derived from an EMBL/GenBank/DDBJ whole genome shotgun (WGS) entry which is preliminary data.</text>
</comment>
<feature type="compositionally biased region" description="Basic and acidic residues" evidence="11">
    <location>
        <begin position="524"/>
        <end position="533"/>
    </location>
</feature>
<keyword evidence="8 10" id="KW-0472">Membrane</keyword>
<accession>A0A9P4MND4</accession>
<organism evidence="12 13">
    <name type="scientific">Delitschia confertaspora ATCC 74209</name>
    <dbReference type="NCBI Taxonomy" id="1513339"/>
    <lineage>
        <taxon>Eukaryota</taxon>
        <taxon>Fungi</taxon>
        <taxon>Dikarya</taxon>
        <taxon>Ascomycota</taxon>
        <taxon>Pezizomycotina</taxon>
        <taxon>Dothideomycetes</taxon>
        <taxon>Pleosporomycetidae</taxon>
        <taxon>Pleosporales</taxon>
        <taxon>Delitschiaceae</taxon>
        <taxon>Delitschia</taxon>
    </lineage>
</organism>
<dbReference type="GO" id="GO:0019367">
    <property type="term" value="P:fatty acid elongation, saturated fatty acid"/>
    <property type="evidence" value="ECO:0007669"/>
    <property type="project" value="TreeGrafter"/>
</dbReference>
<dbReference type="Pfam" id="PF01151">
    <property type="entry name" value="ELO"/>
    <property type="match status" value="1"/>
</dbReference>
<dbReference type="GO" id="GO:0009922">
    <property type="term" value="F:fatty acid elongase activity"/>
    <property type="evidence" value="ECO:0007669"/>
    <property type="project" value="InterPro"/>
</dbReference>
<evidence type="ECO:0000256" key="4">
    <source>
        <dbReference type="ARBA" id="ARBA00022692"/>
    </source>
</evidence>
<feature type="transmembrane region" description="Helical" evidence="10">
    <location>
        <begin position="406"/>
        <end position="427"/>
    </location>
</feature>
<dbReference type="Proteomes" id="UP000799536">
    <property type="component" value="Unassembled WGS sequence"/>
</dbReference>
<evidence type="ECO:0000256" key="5">
    <source>
        <dbReference type="ARBA" id="ARBA00022832"/>
    </source>
</evidence>
<evidence type="ECO:0000313" key="12">
    <source>
        <dbReference type="EMBL" id="KAF2196867.1"/>
    </source>
</evidence>
<name>A0A9P4MND4_9PLEO</name>
<feature type="region of interest" description="Disordered" evidence="11">
    <location>
        <begin position="521"/>
        <end position="621"/>
    </location>
</feature>
<evidence type="ECO:0000256" key="1">
    <source>
        <dbReference type="ARBA" id="ARBA00004141"/>
    </source>
</evidence>
<feature type="transmembrane region" description="Helical" evidence="10">
    <location>
        <begin position="55"/>
        <end position="73"/>
    </location>
</feature>
<dbReference type="GO" id="GO:0030148">
    <property type="term" value="P:sphingolipid biosynthetic process"/>
    <property type="evidence" value="ECO:0007669"/>
    <property type="project" value="TreeGrafter"/>
</dbReference>
<feature type="compositionally biased region" description="Basic and acidic residues" evidence="11">
    <location>
        <begin position="562"/>
        <end position="595"/>
    </location>
</feature>
<evidence type="ECO:0000256" key="3">
    <source>
        <dbReference type="ARBA" id="ARBA00022679"/>
    </source>
</evidence>
<evidence type="ECO:0000256" key="9">
    <source>
        <dbReference type="ARBA" id="ARBA00023160"/>
    </source>
</evidence>